<keyword evidence="6 7" id="KW-0472">Membrane</keyword>
<dbReference type="Pfam" id="PF02535">
    <property type="entry name" value="Zip"/>
    <property type="match status" value="2"/>
</dbReference>
<keyword evidence="7" id="KW-0406">Ion transport</keyword>
<dbReference type="GO" id="GO:0005886">
    <property type="term" value="C:plasma membrane"/>
    <property type="evidence" value="ECO:0007669"/>
    <property type="project" value="UniProtKB-SubCell"/>
</dbReference>
<dbReference type="EMBL" id="JW863706">
    <property type="protein sequence ID" value="AFO96223.1"/>
    <property type="molecule type" value="mRNA"/>
</dbReference>
<evidence type="ECO:0000256" key="7">
    <source>
        <dbReference type="RuleBase" id="RU369011"/>
    </source>
</evidence>
<comment type="subcellular location">
    <subcellularLocation>
        <location evidence="7">Cell membrane</location>
        <topology evidence="7">Multi-pass membrane protein</topology>
    </subcellularLocation>
    <subcellularLocation>
        <location evidence="7">Cytoplasm</location>
        <location evidence="7">Perinuclear region</location>
    </subcellularLocation>
    <subcellularLocation>
        <location evidence="1">Endomembrane system</location>
        <topology evidence="1">Multi-pass membrane protein</topology>
    </subcellularLocation>
    <subcellularLocation>
        <location evidence="2">Golgi apparatus membrane</location>
    </subcellularLocation>
    <subcellularLocation>
        <location evidence="7">Golgi apparatus</location>
        <location evidence="7">trans-Golgi network membrane</location>
    </subcellularLocation>
    <subcellularLocation>
        <location evidence="7">Mitochondrion</location>
    </subcellularLocation>
    <subcellularLocation>
        <location evidence="7">Nucleus</location>
    </subcellularLocation>
</comment>
<proteinExistence type="evidence at transcript level"/>
<feature type="transmembrane region" description="Helical" evidence="7">
    <location>
        <begin position="201"/>
        <end position="222"/>
    </location>
</feature>
<protein>
    <recommendedName>
        <fullName evidence="7">Zinc transporter ZIP9</fullName>
        <shortName evidence="7">ZIP-9</shortName>
    </recommendedName>
    <alternativeName>
        <fullName evidence="7">Solute carrier family 39 member 9</fullName>
    </alternativeName>
    <alternativeName>
        <fullName evidence="7">Zrt- and Irt-like protein 9</fullName>
    </alternativeName>
</protein>
<sequence length="308" mass="32246">MDGTLTILCFSLAMFLGCLFLGFIPLTIRLSEGKLKLVTVLGAGLLCGTALTIIIPEGVELLLDRSSTDQPEPWNMTESVGVRGAEAVGQGVRRPPAAPLHSLIGVSLIVGFLLMFVVDELANCLSDHAEPRSGSSVTATVGLVIHAAADGVALGTAAASSLLPVQVIVFLAVILHKAPAAFALVSFLLHAGLERRQIHKHLLVFSLAAPLLAITTFFIVSTSRANSTLHRTEATGMGMLFSAGTFLYVASVHVLPEVSGRGRSLGHMHHREGASDSGAKPGLSFLESLVLITGCVLPLLLSLIIHEG</sequence>
<feature type="transmembrane region" description="Helical" evidence="7">
    <location>
        <begin position="35"/>
        <end position="55"/>
    </location>
</feature>
<feature type="transmembrane region" description="Helical" evidence="7">
    <location>
        <begin position="165"/>
        <end position="189"/>
    </location>
</feature>
<comment type="function">
    <text evidence="7">Transports zinc ions across cell and organelle membranes into the cytoplasm and regulates intracellular zinc homeostasis. Participates in the zinc ions efflux out of the secretory compartments. Also functions as membrane androgen receptor that mediates, through a G protein, the non-classical androgen signaling pathway, characterized by the activation of MAPK3/MAPK1 (Erk1/2) and transcription factors CREB1 or ATF1. Moreover, has dual functions as membrane-bound androgen receptor and as an androgen-dependent zinc transporter both of which are mediated through an inhibitory G protein (Gi) that mediates both MAP kinase and zinc signaling leading to the androgen-dependent apoptotic process.</text>
</comment>
<dbReference type="AlphaFoldDB" id="V9KEH2"/>
<keyword evidence="4 7" id="KW-1133">Transmembrane helix</keyword>
<keyword evidence="5" id="KW-0333">Golgi apparatus</keyword>
<comment type="similarity">
    <text evidence="7">Belongs to the ZIP transporter (TC 2.A.5) family.</text>
</comment>
<keyword evidence="7" id="KW-0813">Transport</keyword>
<feature type="transmembrane region" description="Helical" evidence="7">
    <location>
        <begin position="234"/>
        <end position="255"/>
    </location>
</feature>
<organism evidence="8">
    <name type="scientific">Callorhinchus milii</name>
    <name type="common">Ghost shark</name>
    <dbReference type="NCBI Taxonomy" id="7868"/>
    <lineage>
        <taxon>Eukaryota</taxon>
        <taxon>Metazoa</taxon>
        <taxon>Chordata</taxon>
        <taxon>Craniata</taxon>
        <taxon>Vertebrata</taxon>
        <taxon>Chondrichthyes</taxon>
        <taxon>Holocephali</taxon>
        <taxon>Chimaeriformes</taxon>
        <taxon>Callorhinchidae</taxon>
        <taxon>Callorhinchus</taxon>
    </lineage>
</organism>
<evidence type="ECO:0000313" key="8">
    <source>
        <dbReference type="EMBL" id="AFO96223.1"/>
    </source>
</evidence>
<keyword evidence="7" id="KW-0325">Glycoprotein</keyword>
<dbReference type="GO" id="GO:0048471">
    <property type="term" value="C:perinuclear region of cytoplasm"/>
    <property type="evidence" value="ECO:0007669"/>
    <property type="project" value="UniProtKB-SubCell"/>
</dbReference>
<dbReference type="GO" id="GO:0000139">
    <property type="term" value="C:Golgi membrane"/>
    <property type="evidence" value="ECO:0007669"/>
    <property type="project" value="UniProtKB-SubCell"/>
</dbReference>
<dbReference type="InterPro" id="IPR045891">
    <property type="entry name" value="ZIP9"/>
</dbReference>
<dbReference type="PANTHER" id="PTHR16133:SF4">
    <property type="entry name" value="ZINC TRANSPORTER ZIP9"/>
    <property type="match status" value="1"/>
</dbReference>
<evidence type="ECO:0000256" key="1">
    <source>
        <dbReference type="ARBA" id="ARBA00004127"/>
    </source>
</evidence>
<evidence type="ECO:0000256" key="4">
    <source>
        <dbReference type="ARBA" id="ARBA00022989"/>
    </source>
</evidence>
<evidence type="ECO:0000256" key="3">
    <source>
        <dbReference type="ARBA" id="ARBA00022692"/>
    </source>
</evidence>
<keyword evidence="3 7" id="KW-0812">Transmembrane</keyword>
<feature type="transmembrane region" description="Helical" evidence="7">
    <location>
        <begin position="6"/>
        <end position="28"/>
    </location>
</feature>
<dbReference type="PANTHER" id="PTHR16133">
    <property type="entry name" value="SOLUTE CARRIER FAMILY 39 ZINC TRANSPORTER , MEMBER 9-RELATED"/>
    <property type="match status" value="1"/>
</dbReference>
<reference evidence="8" key="1">
    <citation type="journal article" date="2014" name="Nature">
        <title>Elephant shark genome provides unique insights into gnathostome evolution.</title>
        <authorList>
            <consortium name="International Elephant Shark Genome Sequencing Consortium"/>
            <person name="Venkatesh B."/>
            <person name="Lee A.P."/>
            <person name="Ravi V."/>
            <person name="Maurya A.K."/>
            <person name="Lian M.M."/>
            <person name="Swann J.B."/>
            <person name="Ohta Y."/>
            <person name="Flajnik M.F."/>
            <person name="Sutoh Y."/>
            <person name="Kasahara M."/>
            <person name="Hoon S."/>
            <person name="Gangu V."/>
            <person name="Roy S.W."/>
            <person name="Irimia M."/>
            <person name="Korzh V."/>
            <person name="Kondrychyn I."/>
            <person name="Lim Z.W."/>
            <person name="Tay B.H."/>
            <person name="Tohari S."/>
            <person name="Kong K.W."/>
            <person name="Ho S."/>
            <person name="Lorente-Galdos B."/>
            <person name="Quilez J."/>
            <person name="Marques-Bonet T."/>
            <person name="Raney B.J."/>
            <person name="Ingham P.W."/>
            <person name="Tay A."/>
            <person name="Hillier L.W."/>
            <person name="Minx P."/>
            <person name="Boehm T."/>
            <person name="Wilson R.K."/>
            <person name="Brenner S."/>
            <person name="Warren W.C."/>
        </authorList>
    </citation>
    <scope>NUCLEOTIDE SEQUENCE</scope>
    <source>
        <tissue evidence="8">Brain</tissue>
    </source>
</reference>
<accession>V9KEH2</accession>
<feature type="transmembrane region" description="Helical" evidence="7">
    <location>
        <begin position="285"/>
        <end position="305"/>
    </location>
</feature>
<feature type="transmembrane region" description="Helical" evidence="7">
    <location>
        <begin position="100"/>
        <end position="118"/>
    </location>
</feature>
<dbReference type="GO" id="GO:0005385">
    <property type="term" value="F:zinc ion transmembrane transporter activity"/>
    <property type="evidence" value="ECO:0007669"/>
    <property type="project" value="UniProtKB-UniRule"/>
</dbReference>
<evidence type="ECO:0000256" key="2">
    <source>
        <dbReference type="ARBA" id="ARBA00004394"/>
    </source>
</evidence>
<keyword evidence="7" id="KW-0862">Zinc</keyword>
<evidence type="ECO:0000256" key="5">
    <source>
        <dbReference type="ARBA" id="ARBA00023034"/>
    </source>
</evidence>
<keyword evidence="7" id="KW-0864">Zinc transport</keyword>
<dbReference type="GO" id="GO:0005634">
    <property type="term" value="C:nucleus"/>
    <property type="evidence" value="ECO:0007669"/>
    <property type="project" value="UniProtKB-SubCell"/>
</dbReference>
<name>V9KEH2_CALMI</name>
<dbReference type="GO" id="GO:0005739">
    <property type="term" value="C:mitochondrion"/>
    <property type="evidence" value="ECO:0007669"/>
    <property type="project" value="UniProtKB-SubCell"/>
</dbReference>
<evidence type="ECO:0000256" key="6">
    <source>
        <dbReference type="ARBA" id="ARBA00023136"/>
    </source>
</evidence>
<feature type="transmembrane region" description="Helical" evidence="7">
    <location>
        <begin position="139"/>
        <end position="159"/>
    </location>
</feature>
<dbReference type="InterPro" id="IPR003689">
    <property type="entry name" value="ZIP"/>
</dbReference>